<dbReference type="PANTHER" id="PTHR12338:SF8">
    <property type="entry name" value="HEME_HEMOPEXIN-BINDING PROTEIN"/>
    <property type="match status" value="1"/>
</dbReference>
<proteinExistence type="predicted"/>
<dbReference type="InterPro" id="IPR012334">
    <property type="entry name" value="Pectin_lyas_fold"/>
</dbReference>
<evidence type="ECO:0000256" key="1">
    <source>
        <dbReference type="ARBA" id="ARBA00004613"/>
    </source>
</evidence>
<evidence type="ECO:0000256" key="5">
    <source>
        <dbReference type="SAM" id="SignalP"/>
    </source>
</evidence>
<dbReference type="Pfam" id="PF18657">
    <property type="entry name" value="YDG"/>
    <property type="match status" value="18"/>
</dbReference>
<dbReference type="InterPro" id="IPR008638">
    <property type="entry name" value="FhaB/CdiA-like_TPS"/>
</dbReference>
<feature type="signal peptide" evidence="5">
    <location>
        <begin position="1"/>
        <end position="35"/>
    </location>
</feature>
<dbReference type="SMART" id="SM00912">
    <property type="entry name" value="Haemagg_act"/>
    <property type="match status" value="1"/>
</dbReference>
<feature type="chain" id="PRO_5047279820" description="Filamentous haemagglutinin FhaB/tRNA nuclease CdiA-like TPS domain-containing protein" evidence="5">
    <location>
        <begin position="36"/>
        <end position="2624"/>
    </location>
</feature>
<reference evidence="8" key="1">
    <citation type="journal article" date="2019" name="Int. J. Syst. Evol. Microbiol.">
        <title>The Global Catalogue of Microorganisms (GCM) 10K type strain sequencing project: providing services to taxonomists for standard genome sequencing and annotation.</title>
        <authorList>
            <consortium name="The Broad Institute Genomics Platform"/>
            <consortium name="The Broad Institute Genome Sequencing Center for Infectious Disease"/>
            <person name="Wu L."/>
            <person name="Ma J."/>
        </authorList>
    </citation>
    <scope>NUCLEOTIDE SEQUENCE [LARGE SCALE GENOMIC DNA]</scope>
    <source>
        <strain evidence="8">JCM 16603</strain>
    </source>
</reference>
<dbReference type="NCBIfam" id="TIGR01901">
    <property type="entry name" value="adhes_NPXG"/>
    <property type="match status" value="1"/>
</dbReference>
<dbReference type="InterPro" id="IPR011050">
    <property type="entry name" value="Pectin_lyase_fold/virulence"/>
</dbReference>
<dbReference type="Gene3D" id="2.160.20.10">
    <property type="entry name" value="Single-stranded right-handed beta-helix, Pectin lyase-like"/>
    <property type="match status" value="1"/>
</dbReference>
<feature type="region of interest" description="Disordered" evidence="4">
    <location>
        <begin position="2600"/>
        <end position="2624"/>
    </location>
</feature>
<feature type="compositionally biased region" description="Low complexity" evidence="4">
    <location>
        <begin position="2532"/>
        <end position="2553"/>
    </location>
</feature>
<name>A0ABP7SEZ7_9SPHN</name>
<keyword evidence="3 5" id="KW-0732">Signal</keyword>
<evidence type="ECO:0000256" key="2">
    <source>
        <dbReference type="ARBA" id="ARBA00022525"/>
    </source>
</evidence>
<feature type="region of interest" description="Disordered" evidence="4">
    <location>
        <begin position="2532"/>
        <end position="2562"/>
    </location>
</feature>
<evidence type="ECO:0000259" key="6">
    <source>
        <dbReference type="SMART" id="SM00912"/>
    </source>
</evidence>
<feature type="domain" description="Filamentous haemagglutinin FhaB/tRNA nuclease CdiA-like TPS" evidence="6">
    <location>
        <begin position="30"/>
        <end position="147"/>
    </location>
</feature>
<dbReference type="InterPro" id="IPR041248">
    <property type="entry name" value="YDG"/>
</dbReference>
<comment type="subcellular location">
    <subcellularLocation>
        <location evidence="1">Secreted</location>
    </subcellularLocation>
</comment>
<dbReference type="Pfam" id="PF05860">
    <property type="entry name" value="TPS"/>
    <property type="match status" value="1"/>
</dbReference>
<evidence type="ECO:0000313" key="7">
    <source>
        <dbReference type="EMBL" id="GAA4010751.1"/>
    </source>
</evidence>
<dbReference type="SUPFAM" id="SSF51126">
    <property type="entry name" value="Pectin lyase-like"/>
    <property type="match status" value="1"/>
</dbReference>
<protein>
    <recommendedName>
        <fullName evidence="6">Filamentous haemagglutinin FhaB/tRNA nuclease CdiA-like TPS domain-containing protein</fullName>
    </recommendedName>
</protein>
<comment type="caution">
    <text evidence="7">The sequence shown here is derived from an EMBL/GenBank/DDBJ whole genome shotgun (WGS) entry which is preliminary data.</text>
</comment>
<sequence>MASTETLPRFAIPVPSYRHCVSFCLIYLLANAAQAQSIADPTVRAGNAVIEGVGSNDVRIRQQTDKAVIDWRAFSIDAGSSVQFVQPGAGSIALNRITGSGGTRIDGSLLANGQVWLLNPNGVLIGASGRVTAGGFLATTHAMSNEDFLAGNYSFGAGDGSPGSVTNAGIITAAEGGYAVLAGNQVGNSGLVQARLGQVVLGSGKAFTIDVSGDRLLSFAVTEPLSVLPLGGSAVDNSGNISAQGGRVLLTARAAASVTRNVINTTGVIDATSVRLQNGEIVLDGGDSGTVFAAGTLDVSGKAAGQTGGAIKAFGDTVVVGDQGLLDARGAIGGGRILVGGGWQGETIDGHASAVRVGVSSNATLDASATDTGDGGTIVLWSNVRNPASKTLAHGSFYAVGGANGGNGGRIETSGGNLSTTGAQGSAAASKGKAGLWLFDPYDVEIVDPKPGVAVPIVFDNTGNYIGRSNDGSFVAASGGFTWQPTGSASRIDVAQVTGFLNGGTNVRIATGGASSPGTQAGIITVNSAIHKTIGGAATLQLDAQNKIVVNQAIDTAGNALNLIFNAGVGGIFVNAAIDTRSGGVTFNSAGALELNNAFTVGAPSLLQAAGEIRLGSAAQVRANSSAAADIVLSAGTRFSNAAGSNAVLTTGNARWLIYSQSPQGNVFGGLASGTNALWGQTLSSAPPQTIAQSGNRYIFADSPVVRVTALDAAKTYGDSLAASQLAYRVSGLVNAESFGNVFLQDNLTGTPGFKSDGFAIRAPVGSYALTPVQGSLVAPAGYSLGFTSALLTISQRALVASLTGSVTKTYDGTNVASLAAGNYELSNLVAGDVVGLSTSALGTYDNRNAGTGKTVSVAGIALTGADAGNYSVNSAASAAIGTINQRSLVAALTGTVTKTYDGTTAASLTAGNYALSNLIAGDAVTLNNPVAGAYDNRNAGTGKTVNVAGLALTGADAGNYFVNGTASAAIGTINQRSLVASLTGTVSKTYDGTNAATLAAGNYALSNLVAGDAVTLNNPVTGAYDNRNAGTGKTVSVAGLALTGADAGNYLVNTSASAAIGTINQRSLVASLTGTVTKTYDGTNAASLAPGNYALSNLVAGDAVSLNNPVSGTYDSRDAGTGKIVSVAGLALTGADAGNYLVNGSASGAIGSINQRSLVASLTGTVSKTYDGTSAATLAAGNYALSNLVGGDSVSLNNPVNGTFDNRNAGTGKSVSVAGLALIGTDAGNYSVNASASAGIGTITQRTLVASLTGTVTKTYDGTTAATLAAGNYALSNLVAGDAVGLNTATLGTYDNRNAGTGKIVSISGITLTGADAGNYLVNSAASGAIGTINQRALVASLTGTVSKTYDGTTAASLAAGNYALSNLVAGDVVGLTSPANGTFDNRNAGTGKTVSVTGLALAGADAGNYSVNAAASGAIGTITQRALVASLTGTVTKTYDGTTAASLATGNYALSDVIGGDAVALNAPAAGTYDNRNAGAGKTVSVAGLALTGADAGNYSVNTAASGAIGTINQRSLVASLTGTISKTYDGTTSAALTASNYALSNAISGDAVAVNGPASGSYDNRNAGTGKTVSVAGLALTGADAGNYSVNTAATGAIGTINQRALMASLTGSVGKIYDGTTAATLDPSNYALSNTVSGDAVALNNPVSGRFDTPNTGIGKIVSVAGLALTGADAGNYFVNSATSAAIGQIALRALVVSLTGTVSKTYDGTTAAALTPGNYVLSNLVGGEAISLSGPATGTFDSRNAGTGKMVTVTGITLTGADAANYLVNGTASAAIGTINQRSLIASLTGSVTKTYDGTNVASLAAGNYALSNLVAGDAVGLSTSAPGTYDNRNAGTGKTVSVAGIALTGADAGNYLVNSSASAAIGTINQRALTASLAGIVTKTYDGTSAATLAADNYALANAIGGDAVALNFPASGTFDNRNAGTGKTVSVAGLALTGADAGNYIVNGAASATIGTITQRALTASLTGTVTKTYDGTTAASLAPSNYALSNLVVGDAVTLNSPVSGSFDNRNAGTGKTVSVAGLALTGADAGNYLVNGAASGAIGTINQRALIASLTGTVTRTYDGTTAAALAAGNYALSNMVAGDAVGLNNPSTGTFDNRNAGTGKTVSVAGLALTGADAGNYLVNSAASGVIGTINQRALTASLTGTVTKTYDGTDAASLSAGNYALSNLVAGDAVTLNNPASGTFDNRNAGTAKTVSVAGLALTGADAGNYSINTSASAAIGTINQRSLVVSLTGTVSKTYDGTNTASLAAGNYALGNAISGDAVSLSTPANGTFDNRNSGTGKTVSVAGLALSGADAGNYLVNSSASGAIGTITQRTLVASLTGTVTKTYDGTTAASLSAGNYALSNLIAGDAVGLNTSTLGTFDNRDAGIGKTVSVAGITLTGADAGNYLVNSSASAAIGTINQRALTASLTGTVSKVANGSTLALLGPANFALSGFVAGETALINQSIGEYATASTGTGIIVSTGLAAANFEAASGTNLANYVLPTGGLSGPIGTITAPVQNTILSKLAVLPSTSISSAPPAPSAVSGADKGAGAAAPASQTPKDAADSNDPILAAVNVSEGDGPAPNEVRQKNASFEIVPGVLSEQRPLPPRLGDVPGLDQAFSGAGKQF</sequence>
<organism evidence="7 8">
    <name type="scientific">Sphingomonas humi</name>
    <dbReference type="NCBI Taxonomy" id="335630"/>
    <lineage>
        <taxon>Bacteria</taxon>
        <taxon>Pseudomonadati</taxon>
        <taxon>Pseudomonadota</taxon>
        <taxon>Alphaproteobacteria</taxon>
        <taxon>Sphingomonadales</taxon>
        <taxon>Sphingomonadaceae</taxon>
        <taxon>Sphingomonas</taxon>
    </lineage>
</organism>
<dbReference type="Proteomes" id="UP001501310">
    <property type="component" value="Unassembled WGS sequence"/>
</dbReference>
<keyword evidence="2" id="KW-0964">Secreted</keyword>
<keyword evidence="8" id="KW-1185">Reference proteome</keyword>
<gene>
    <name evidence="7" type="ORF">GCM10022211_26590</name>
</gene>
<evidence type="ECO:0000256" key="4">
    <source>
        <dbReference type="SAM" id="MobiDB-lite"/>
    </source>
</evidence>
<dbReference type="InterPro" id="IPR050909">
    <property type="entry name" value="Bact_Autotransporter_VF"/>
</dbReference>
<evidence type="ECO:0000313" key="8">
    <source>
        <dbReference type="Proteomes" id="UP001501310"/>
    </source>
</evidence>
<evidence type="ECO:0000256" key="3">
    <source>
        <dbReference type="ARBA" id="ARBA00022729"/>
    </source>
</evidence>
<dbReference type="PANTHER" id="PTHR12338">
    <property type="entry name" value="AUTOTRANSPORTER"/>
    <property type="match status" value="1"/>
</dbReference>
<dbReference type="EMBL" id="BAAAZD010000002">
    <property type="protein sequence ID" value="GAA4010751.1"/>
    <property type="molecule type" value="Genomic_DNA"/>
</dbReference>
<accession>A0ABP7SEZ7</accession>